<sequence length="115" mass="12675">MDLSITLNKTGLSNASQEYITATIIHEALHAYLRTSQTIVNQHMDMARNYITVMADQLVKLYPNLTANDAQNLAWGGLEEDAGTLYTGLSQVEKTDIELTNTKFKSGNSGTPCKH</sequence>
<dbReference type="RefSeq" id="WP_310096592.1">
    <property type="nucleotide sequence ID" value="NZ_JAVDUU010000003.1"/>
</dbReference>
<gene>
    <name evidence="1" type="ORF">J2W55_002858</name>
</gene>
<evidence type="ECO:0000313" key="2">
    <source>
        <dbReference type="Proteomes" id="UP001247620"/>
    </source>
</evidence>
<evidence type="ECO:0000313" key="1">
    <source>
        <dbReference type="EMBL" id="MDR6943005.1"/>
    </source>
</evidence>
<organism evidence="1 2">
    <name type="scientific">Mucilaginibacter pocheonensis</name>
    <dbReference type="NCBI Taxonomy" id="398050"/>
    <lineage>
        <taxon>Bacteria</taxon>
        <taxon>Pseudomonadati</taxon>
        <taxon>Bacteroidota</taxon>
        <taxon>Sphingobacteriia</taxon>
        <taxon>Sphingobacteriales</taxon>
        <taxon>Sphingobacteriaceae</taxon>
        <taxon>Mucilaginibacter</taxon>
    </lineage>
</organism>
<proteinExistence type="predicted"/>
<keyword evidence="2" id="KW-1185">Reference proteome</keyword>
<dbReference type="Proteomes" id="UP001247620">
    <property type="component" value="Unassembled WGS sequence"/>
</dbReference>
<accession>A0ABU1TDR6</accession>
<comment type="caution">
    <text evidence="1">The sequence shown here is derived from an EMBL/GenBank/DDBJ whole genome shotgun (WGS) entry which is preliminary data.</text>
</comment>
<name>A0ABU1TDR6_9SPHI</name>
<reference evidence="1 2" key="1">
    <citation type="submission" date="2023-07" db="EMBL/GenBank/DDBJ databases">
        <title>Sorghum-associated microbial communities from plants grown in Nebraska, USA.</title>
        <authorList>
            <person name="Schachtman D."/>
        </authorList>
    </citation>
    <scope>NUCLEOTIDE SEQUENCE [LARGE SCALE GENOMIC DNA]</scope>
    <source>
        <strain evidence="1 2">3262</strain>
    </source>
</reference>
<protein>
    <recommendedName>
        <fullName evidence="3">SprT-like family protein</fullName>
    </recommendedName>
</protein>
<evidence type="ECO:0008006" key="3">
    <source>
        <dbReference type="Google" id="ProtNLM"/>
    </source>
</evidence>
<dbReference type="EMBL" id="JAVDUU010000003">
    <property type="protein sequence ID" value="MDR6943005.1"/>
    <property type="molecule type" value="Genomic_DNA"/>
</dbReference>